<accession>A0A177D902</accession>
<evidence type="ECO:0000256" key="1">
    <source>
        <dbReference type="SAM" id="MobiDB-lite"/>
    </source>
</evidence>
<evidence type="ECO:0000313" key="2">
    <source>
        <dbReference type="EMBL" id="OAG15660.1"/>
    </source>
</evidence>
<gene>
    <name evidence="2" type="ORF">CC77DRAFT_1012822</name>
</gene>
<feature type="compositionally biased region" description="Basic and acidic residues" evidence="1">
    <location>
        <begin position="337"/>
        <end position="346"/>
    </location>
</feature>
<dbReference type="VEuPathDB" id="FungiDB:CC77DRAFT_1012822"/>
<feature type="compositionally biased region" description="Low complexity" evidence="1">
    <location>
        <begin position="169"/>
        <end position="185"/>
    </location>
</feature>
<feature type="region of interest" description="Disordered" evidence="1">
    <location>
        <begin position="310"/>
        <end position="346"/>
    </location>
</feature>
<feature type="compositionally biased region" description="Low complexity" evidence="1">
    <location>
        <begin position="145"/>
        <end position="161"/>
    </location>
</feature>
<protein>
    <submittedName>
        <fullName evidence="2">Uncharacterized protein</fullName>
    </submittedName>
</protein>
<dbReference type="RefSeq" id="XP_018381081.1">
    <property type="nucleotide sequence ID" value="XM_018523793.1"/>
</dbReference>
<name>A0A177D902_ALTAL</name>
<evidence type="ECO:0000313" key="3">
    <source>
        <dbReference type="Proteomes" id="UP000077248"/>
    </source>
</evidence>
<dbReference type="EMBL" id="KV441492">
    <property type="protein sequence ID" value="OAG15660.1"/>
    <property type="molecule type" value="Genomic_DNA"/>
</dbReference>
<proteinExistence type="predicted"/>
<dbReference type="KEGG" id="aalt:CC77DRAFT_1012822"/>
<sequence>MSSIPPGERNKNAATILRLLTECRDKISDDCPEPTLKLPDSTIRDYVRNIENPVCASKKTDLEGYLQTMSALVARIEEIRDDLPTGWQDFSNWLRECTAYPKGTTPHVSTGRPPLTVIFGNSDTGAKTTDKPFSFNVSTKPTEKTSTGSSSASSSSPSPTTRDASPVQLSLLSPESSPKSTPEKTGPVVSSTNDGKLETILRLLQEERTARIEAEAKRADAEVKQKQSHDEVLQRITSLEKTNLSTKAIADKQKELDERAASLSKREEAVEALQAKLEADISRQAATEKACTAKSGELDRMEKEAKARLAKKKTPIASATKQKEPVKPTIVVSPSHSNDRVVSEADKVAGPKRKSVGRIVAILNKAFPAKEAVVVFDELKHKTLRVFKIGKAQRKDFKAQIDKVLALYGTPASKREQHVAMLIDLINFEDAIGRNDDGLYGHLNATVKDAAIQYANDGLSKWLFRHYMWLDFDKVFVQHGNLQSIKTIASLGTSLFDMDLALSFAEQPDEFDDGEITATPSEILEKYHGIFNEYGSALRHFLSAVPESSPMYELVKAHGEHEGFITYDSWYKAIPFQTTMKDHTHMVRRSITCTFESSVP</sequence>
<keyword evidence="3" id="KW-1185">Reference proteome</keyword>
<feature type="region of interest" description="Disordered" evidence="1">
    <location>
        <begin position="128"/>
        <end position="194"/>
    </location>
</feature>
<dbReference type="Proteomes" id="UP000077248">
    <property type="component" value="Unassembled WGS sequence"/>
</dbReference>
<dbReference type="STRING" id="5599.A0A177D902"/>
<dbReference type="AlphaFoldDB" id="A0A177D902"/>
<organism evidence="2 3">
    <name type="scientific">Alternaria alternata</name>
    <name type="common">Alternaria rot fungus</name>
    <name type="synonym">Torula alternata</name>
    <dbReference type="NCBI Taxonomy" id="5599"/>
    <lineage>
        <taxon>Eukaryota</taxon>
        <taxon>Fungi</taxon>
        <taxon>Dikarya</taxon>
        <taxon>Ascomycota</taxon>
        <taxon>Pezizomycotina</taxon>
        <taxon>Dothideomycetes</taxon>
        <taxon>Pleosporomycetidae</taxon>
        <taxon>Pleosporales</taxon>
        <taxon>Pleosporineae</taxon>
        <taxon>Pleosporaceae</taxon>
        <taxon>Alternaria</taxon>
        <taxon>Alternaria sect. Alternaria</taxon>
        <taxon>Alternaria alternata complex</taxon>
    </lineage>
</organism>
<dbReference type="GeneID" id="29109387"/>
<reference evidence="2 3" key="1">
    <citation type="submission" date="2016-05" db="EMBL/GenBank/DDBJ databases">
        <title>Comparative analysis of secretome profiles of manganese(II)-oxidizing ascomycete fungi.</title>
        <authorList>
            <consortium name="DOE Joint Genome Institute"/>
            <person name="Zeiner C.A."/>
            <person name="Purvine S.O."/>
            <person name="Zink E.M."/>
            <person name="Wu S."/>
            <person name="Pasa-Tolic L."/>
            <person name="Chaput D.L."/>
            <person name="Haridas S."/>
            <person name="Grigoriev I.V."/>
            <person name="Santelli C.M."/>
            <person name="Hansel C.M."/>
        </authorList>
    </citation>
    <scope>NUCLEOTIDE SEQUENCE [LARGE SCALE GENOMIC DNA]</scope>
    <source>
        <strain evidence="2 3">SRC1lrK2f</strain>
    </source>
</reference>